<dbReference type="GO" id="GO:0022857">
    <property type="term" value="F:transmembrane transporter activity"/>
    <property type="evidence" value="ECO:0007669"/>
    <property type="project" value="InterPro"/>
</dbReference>
<keyword evidence="3" id="KW-0472">Membrane</keyword>
<dbReference type="EMBL" id="QMQA01000213">
    <property type="protein sequence ID" value="RLE11868.1"/>
    <property type="molecule type" value="Genomic_DNA"/>
</dbReference>
<dbReference type="Pfam" id="PF07690">
    <property type="entry name" value="MFS_1"/>
    <property type="match status" value="1"/>
</dbReference>
<protein>
    <recommendedName>
        <fullName evidence="4">Major facilitator superfamily (MFS) profile domain-containing protein</fullName>
    </recommendedName>
</protein>
<keyword evidence="1" id="KW-0812">Transmembrane</keyword>
<evidence type="ECO:0000256" key="1">
    <source>
        <dbReference type="ARBA" id="ARBA00022692"/>
    </source>
</evidence>
<reference evidence="5 6" key="1">
    <citation type="submission" date="2018-06" db="EMBL/GenBank/DDBJ databases">
        <title>Extensive metabolic versatility and redundancy in microbially diverse, dynamic hydrothermal sediments.</title>
        <authorList>
            <person name="Dombrowski N."/>
            <person name="Teske A."/>
            <person name="Baker B.J."/>
        </authorList>
    </citation>
    <scope>NUCLEOTIDE SEQUENCE [LARGE SCALE GENOMIC DNA]</scope>
    <source>
        <strain evidence="5">B3_G15</strain>
    </source>
</reference>
<sequence length="253" mass="27906">MFSVIKNRIRSNKWLVGASITHMMIDGFSVMMYPILPLIAMDFNLSLSKIGVLRTSYSFSSSVLQFPLSLIFEGFNEIWILLLGLIWISIGFVAMGFSRSFLILLVLSIITGIGGNLQHPVGSAFISRLYPEKKRGSAIGVLNFSGDFGKLIFPLLVTGILIWFNWHWCLTILGVLGIVTFLILELILLASGIGKIKSNEKSRKGKLIFALENHGAFVSLSFIGVIDGITRSALLTYIPFLFVDKGISPENVG</sequence>
<comment type="caution">
    <text evidence="5">The sequence shown here is derived from an EMBL/GenBank/DDBJ whole genome shotgun (WGS) entry which is preliminary data.</text>
</comment>
<name>A0A662DAI4_UNCAE</name>
<feature type="domain" description="Major facilitator superfamily (MFS) profile" evidence="4">
    <location>
        <begin position="1"/>
        <end position="253"/>
    </location>
</feature>
<proteinExistence type="predicted"/>
<dbReference type="AlphaFoldDB" id="A0A662DAI4"/>
<dbReference type="PANTHER" id="PTHR43129">
    <property type="entry name" value="FOSMIDOMYCIN RESISTANCE PROTEIN"/>
    <property type="match status" value="1"/>
</dbReference>
<dbReference type="SUPFAM" id="SSF103473">
    <property type="entry name" value="MFS general substrate transporter"/>
    <property type="match status" value="1"/>
</dbReference>
<evidence type="ECO:0000256" key="2">
    <source>
        <dbReference type="ARBA" id="ARBA00022989"/>
    </source>
</evidence>
<dbReference type="InterPro" id="IPR036259">
    <property type="entry name" value="MFS_trans_sf"/>
</dbReference>
<evidence type="ECO:0000256" key="3">
    <source>
        <dbReference type="ARBA" id="ARBA00023136"/>
    </source>
</evidence>
<evidence type="ECO:0000313" key="6">
    <source>
        <dbReference type="Proteomes" id="UP000280417"/>
    </source>
</evidence>
<accession>A0A662DAI4</accession>
<evidence type="ECO:0000313" key="5">
    <source>
        <dbReference type="EMBL" id="RLE11868.1"/>
    </source>
</evidence>
<evidence type="ECO:0000259" key="4">
    <source>
        <dbReference type="PROSITE" id="PS50850"/>
    </source>
</evidence>
<dbReference type="PANTHER" id="PTHR43129:SF1">
    <property type="entry name" value="FOSMIDOMYCIN RESISTANCE PROTEIN"/>
    <property type="match status" value="1"/>
</dbReference>
<dbReference type="InterPro" id="IPR011701">
    <property type="entry name" value="MFS"/>
</dbReference>
<dbReference type="Proteomes" id="UP000280417">
    <property type="component" value="Unassembled WGS sequence"/>
</dbReference>
<dbReference type="PROSITE" id="PS50850">
    <property type="entry name" value="MFS"/>
    <property type="match status" value="1"/>
</dbReference>
<dbReference type="GO" id="GO:0005886">
    <property type="term" value="C:plasma membrane"/>
    <property type="evidence" value="ECO:0007669"/>
    <property type="project" value="TreeGrafter"/>
</dbReference>
<keyword evidence="2" id="KW-1133">Transmembrane helix</keyword>
<dbReference type="InterPro" id="IPR020846">
    <property type="entry name" value="MFS_dom"/>
</dbReference>
<organism evidence="5 6">
    <name type="scientific">Aerophobetes bacterium</name>
    <dbReference type="NCBI Taxonomy" id="2030807"/>
    <lineage>
        <taxon>Bacteria</taxon>
        <taxon>Candidatus Aerophobota</taxon>
    </lineage>
</organism>
<gene>
    <name evidence="5" type="ORF">DRJ04_07230</name>
</gene>
<dbReference type="Gene3D" id="1.20.1250.20">
    <property type="entry name" value="MFS general substrate transporter like domains"/>
    <property type="match status" value="1"/>
</dbReference>